<organism evidence="2 3">
    <name type="scientific">Candidatus Methanodesulfokora washburnensis</name>
    <dbReference type="NCBI Taxonomy" id="2478471"/>
    <lineage>
        <taxon>Archaea</taxon>
        <taxon>Thermoproteota</taxon>
        <taxon>Candidatus Korarchaeia</taxon>
        <taxon>Candidatus Korarchaeia incertae sedis</taxon>
        <taxon>Candidatus Methanodesulfokora</taxon>
    </lineage>
</organism>
<dbReference type="SUPFAM" id="SSF47598">
    <property type="entry name" value="Ribbon-helix-helix"/>
    <property type="match status" value="1"/>
</dbReference>
<dbReference type="Pfam" id="PF01402">
    <property type="entry name" value="RHH_1"/>
    <property type="match status" value="1"/>
</dbReference>
<dbReference type="InterPro" id="IPR013321">
    <property type="entry name" value="Arc_rbn_hlx_hlx"/>
</dbReference>
<proteinExistence type="predicted"/>
<protein>
    <submittedName>
        <fullName evidence="2">Ribbon-helix-helix protein, CopG family</fullName>
    </submittedName>
</protein>
<dbReference type="OrthoDB" id="46257at2157"/>
<dbReference type="PANTHER" id="PTHR36215:SF1">
    <property type="entry name" value="BLL4998 PROTEIN"/>
    <property type="match status" value="1"/>
</dbReference>
<dbReference type="AlphaFoldDB" id="A0A429GHD6"/>
<dbReference type="InterPro" id="IPR002145">
    <property type="entry name" value="CopG"/>
</dbReference>
<dbReference type="Proteomes" id="UP000277582">
    <property type="component" value="Unassembled WGS sequence"/>
</dbReference>
<dbReference type="InterPro" id="IPR010985">
    <property type="entry name" value="Ribbon_hlx_hlx"/>
</dbReference>
<evidence type="ECO:0000259" key="1">
    <source>
        <dbReference type="Pfam" id="PF01402"/>
    </source>
</evidence>
<sequence>MSTKVIPVRLREQELKQIDQLVEYGVFRSRSEAIREIIKLGIEIAHLSEVFRAVDKLFELERMEGRIPIDLSGATQQLLEEREMLRR</sequence>
<reference evidence="2 3" key="1">
    <citation type="submission" date="2018-10" db="EMBL/GenBank/DDBJ databases">
        <title>Co-occurring genomic capacity for anaerobic methane metabolism and dissimilatory sulfite reduction discovered in the Korarchaeota.</title>
        <authorList>
            <person name="Mckay L.J."/>
            <person name="Dlakic M."/>
            <person name="Fields M.W."/>
            <person name="Delmont T.O."/>
            <person name="Eren A.M."/>
            <person name="Jay Z.J."/>
            <person name="Klingelsmith K.B."/>
            <person name="Rusch D.B."/>
            <person name="Inskeep W.P."/>
        </authorList>
    </citation>
    <scope>NUCLEOTIDE SEQUENCE [LARGE SCALE GENOMIC DNA]</scope>
    <source>
        <strain evidence="2 3">MDKW</strain>
    </source>
</reference>
<comment type="caution">
    <text evidence="2">The sequence shown here is derived from an EMBL/GenBank/DDBJ whole genome shotgun (WGS) entry which is preliminary data.</text>
</comment>
<dbReference type="RefSeq" id="WP_125671985.1">
    <property type="nucleotide sequence ID" value="NZ_RCOS01000123.1"/>
</dbReference>
<evidence type="ECO:0000313" key="2">
    <source>
        <dbReference type="EMBL" id="RSN73300.1"/>
    </source>
</evidence>
<gene>
    <name evidence="2" type="ORF">D6D85_10850</name>
</gene>
<evidence type="ECO:0000313" key="3">
    <source>
        <dbReference type="Proteomes" id="UP000277582"/>
    </source>
</evidence>
<feature type="domain" description="Ribbon-helix-helix protein CopG" evidence="1">
    <location>
        <begin position="4"/>
        <end position="43"/>
    </location>
</feature>
<dbReference type="EMBL" id="RCOS01000123">
    <property type="protein sequence ID" value="RSN73300.1"/>
    <property type="molecule type" value="Genomic_DNA"/>
</dbReference>
<accession>A0A429GHD6</accession>
<keyword evidence="3" id="KW-1185">Reference proteome</keyword>
<name>A0A429GHD6_9CREN</name>
<dbReference type="CDD" id="cd22231">
    <property type="entry name" value="RHH_NikR_HicB-like"/>
    <property type="match status" value="1"/>
</dbReference>
<dbReference type="PANTHER" id="PTHR36215">
    <property type="entry name" value="BLL4998 PROTEIN"/>
    <property type="match status" value="1"/>
</dbReference>
<dbReference type="GO" id="GO:0006355">
    <property type="term" value="P:regulation of DNA-templated transcription"/>
    <property type="evidence" value="ECO:0007669"/>
    <property type="project" value="InterPro"/>
</dbReference>
<dbReference type="Gene3D" id="1.10.1220.10">
    <property type="entry name" value="Met repressor-like"/>
    <property type="match status" value="1"/>
</dbReference>